<accession>A0A0D8FV58</accession>
<dbReference type="PANTHER" id="PTHR11079:SF202">
    <property type="entry name" value="TRNA-SPECIFIC ADENOSINE DEAMINASE"/>
    <property type="match status" value="1"/>
</dbReference>
<dbReference type="InterPro" id="IPR058535">
    <property type="entry name" value="MafB19-deam"/>
</dbReference>
<comment type="cofactor">
    <cofactor evidence="8">
        <name>Zn(2+)</name>
        <dbReference type="ChEBI" id="CHEBI:29105"/>
    </cofactor>
    <text evidence="8">Binds 1 zinc ion per subunit.</text>
</comment>
<dbReference type="AlphaFoldDB" id="A0A0D8FV58"/>
<evidence type="ECO:0000256" key="2">
    <source>
        <dbReference type="ARBA" id="ARBA00011738"/>
    </source>
</evidence>
<keyword evidence="3 8" id="KW-0819">tRNA processing</keyword>
<evidence type="ECO:0000256" key="4">
    <source>
        <dbReference type="ARBA" id="ARBA00022723"/>
    </source>
</evidence>
<evidence type="ECO:0000313" key="11">
    <source>
        <dbReference type="Proteomes" id="UP000032336"/>
    </source>
</evidence>
<evidence type="ECO:0000256" key="1">
    <source>
        <dbReference type="ARBA" id="ARBA00010669"/>
    </source>
</evidence>
<dbReference type="GO" id="GO:0002100">
    <property type="term" value="P:tRNA wobble adenosine to inosine editing"/>
    <property type="evidence" value="ECO:0007669"/>
    <property type="project" value="UniProtKB-UniRule"/>
</dbReference>
<evidence type="ECO:0000313" key="10">
    <source>
        <dbReference type="EMBL" id="KJE77165.1"/>
    </source>
</evidence>
<dbReference type="GeneID" id="78372336"/>
<dbReference type="PROSITE" id="PS51747">
    <property type="entry name" value="CYT_DCMP_DEAMINASES_2"/>
    <property type="match status" value="1"/>
</dbReference>
<feature type="binding site" evidence="8">
    <location>
        <position position="86"/>
    </location>
    <ligand>
        <name>Zn(2+)</name>
        <dbReference type="ChEBI" id="CHEBI:29105"/>
        <note>catalytic</note>
    </ligand>
</feature>
<name>A0A0D8FV58_9ACTN</name>
<dbReference type="InterPro" id="IPR028883">
    <property type="entry name" value="tRNA_aden_deaminase"/>
</dbReference>
<keyword evidence="5 8" id="KW-0378">Hydrolase</keyword>
<comment type="catalytic activity">
    <reaction evidence="7 8">
        <text>adenosine(34) in tRNA + H2O + H(+) = inosine(34) in tRNA + NH4(+)</text>
        <dbReference type="Rhea" id="RHEA:43168"/>
        <dbReference type="Rhea" id="RHEA-COMP:10373"/>
        <dbReference type="Rhea" id="RHEA-COMP:10374"/>
        <dbReference type="ChEBI" id="CHEBI:15377"/>
        <dbReference type="ChEBI" id="CHEBI:15378"/>
        <dbReference type="ChEBI" id="CHEBI:28938"/>
        <dbReference type="ChEBI" id="CHEBI:74411"/>
        <dbReference type="ChEBI" id="CHEBI:82852"/>
        <dbReference type="EC" id="3.5.4.33"/>
    </reaction>
</comment>
<evidence type="ECO:0000256" key="7">
    <source>
        <dbReference type="ARBA" id="ARBA00048045"/>
    </source>
</evidence>
<dbReference type="SUPFAM" id="SSF53927">
    <property type="entry name" value="Cytidine deaminase-like"/>
    <property type="match status" value="1"/>
</dbReference>
<comment type="subunit">
    <text evidence="2 8">Homodimer.</text>
</comment>
<dbReference type="GO" id="GO:0008270">
    <property type="term" value="F:zinc ion binding"/>
    <property type="evidence" value="ECO:0007669"/>
    <property type="project" value="UniProtKB-UniRule"/>
</dbReference>
<comment type="similarity">
    <text evidence="1">Belongs to the cytidine and deoxycytidylate deaminase family. ADAT2 subfamily.</text>
</comment>
<dbReference type="InterPro" id="IPR016193">
    <property type="entry name" value="Cytidine_deaminase-like"/>
</dbReference>
<dbReference type="CDD" id="cd01285">
    <property type="entry name" value="nucleoside_deaminase"/>
    <property type="match status" value="1"/>
</dbReference>
<keyword evidence="6 8" id="KW-0862">Zinc</keyword>
<protein>
    <recommendedName>
        <fullName evidence="8">tRNA-specific adenosine deaminase</fullName>
        <ecNumber evidence="8">3.5.4.33</ecNumber>
    </recommendedName>
</protein>
<dbReference type="InterPro" id="IPR016192">
    <property type="entry name" value="APOBEC/CMP_deaminase_Zn-bd"/>
</dbReference>
<dbReference type="EMBL" id="JXUW01000007">
    <property type="protein sequence ID" value="KJE77165.1"/>
    <property type="molecule type" value="Genomic_DNA"/>
</dbReference>
<comment type="caution">
    <text evidence="10">The sequence shown here is derived from an EMBL/GenBank/DDBJ whole genome shotgun (WGS) entry which is preliminary data.</text>
</comment>
<dbReference type="eggNOG" id="COG0590">
    <property type="taxonomic scope" value="Bacteria"/>
</dbReference>
<organism evidence="10 11">
    <name type="scientific">Ferrimicrobium acidiphilum DSM 19497</name>
    <dbReference type="NCBI Taxonomy" id="1121877"/>
    <lineage>
        <taxon>Bacteria</taxon>
        <taxon>Bacillati</taxon>
        <taxon>Actinomycetota</taxon>
        <taxon>Acidimicrobiia</taxon>
        <taxon>Acidimicrobiales</taxon>
        <taxon>Acidimicrobiaceae</taxon>
        <taxon>Ferrimicrobium</taxon>
    </lineage>
</organism>
<dbReference type="Pfam" id="PF14437">
    <property type="entry name" value="MafB19-deam"/>
    <property type="match status" value="1"/>
</dbReference>
<dbReference type="STRING" id="1121877.FEAC_10960"/>
<reference evidence="10 11" key="1">
    <citation type="submission" date="2015-01" db="EMBL/GenBank/DDBJ databases">
        <title>Draft genome of the acidophilic iron oxidizer Ferrimicrobium acidiphilum strain T23.</title>
        <authorList>
            <person name="Poehlein A."/>
            <person name="Eisen S."/>
            <person name="Schloemann M."/>
            <person name="Johnson B.D."/>
            <person name="Daniel R."/>
            <person name="Muehling M."/>
        </authorList>
    </citation>
    <scope>NUCLEOTIDE SEQUENCE [LARGE SCALE GENOMIC DNA]</scope>
    <source>
        <strain evidence="10 11">T23</strain>
    </source>
</reference>
<feature type="binding site" evidence="8">
    <location>
        <position position="53"/>
    </location>
    <ligand>
        <name>Zn(2+)</name>
        <dbReference type="ChEBI" id="CHEBI:29105"/>
        <note>catalytic</note>
    </ligand>
</feature>
<evidence type="ECO:0000256" key="3">
    <source>
        <dbReference type="ARBA" id="ARBA00022694"/>
    </source>
</evidence>
<feature type="domain" description="CMP/dCMP-type deaminase" evidence="9">
    <location>
        <begin position="2"/>
        <end position="113"/>
    </location>
</feature>
<evidence type="ECO:0000256" key="6">
    <source>
        <dbReference type="ARBA" id="ARBA00022833"/>
    </source>
</evidence>
<sequence length="151" mass="16322">MSLDDDRMQLCLTLATEAYQLDEVPVGAIVVVDGEVIAKAHNQTVVSRSALAHAELLALQQALSQVGDRYLSTAEVYVTLEPCAMCAGALLLARVNRLVFAARDPKAGACGSLYNLCVDPRLNHEIEVTPDVLAEEAGVLLQSFFQRRRPG</sequence>
<evidence type="ECO:0000256" key="5">
    <source>
        <dbReference type="ARBA" id="ARBA00022801"/>
    </source>
</evidence>
<dbReference type="PATRIC" id="fig|1121877.4.peg.1200"/>
<gene>
    <name evidence="8 10" type="primary">tadA</name>
    <name evidence="10" type="ORF">FEAC_10960</name>
</gene>
<dbReference type="Proteomes" id="UP000032336">
    <property type="component" value="Unassembled WGS sequence"/>
</dbReference>
<feature type="active site" description="Proton donor" evidence="8">
    <location>
        <position position="55"/>
    </location>
</feature>
<dbReference type="HAMAP" id="MF_00972">
    <property type="entry name" value="tRNA_aden_deaminase"/>
    <property type="match status" value="1"/>
</dbReference>
<dbReference type="GO" id="GO:0052717">
    <property type="term" value="F:tRNA-specific adenosine-34 deaminase activity"/>
    <property type="evidence" value="ECO:0007669"/>
    <property type="project" value="UniProtKB-UniRule"/>
</dbReference>
<dbReference type="RefSeq" id="WP_035388865.1">
    <property type="nucleotide sequence ID" value="NZ_JQKF01000007.1"/>
</dbReference>
<evidence type="ECO:0000259" key="9">
    <source>
        <dbReference type="PROSITE" id="PS51747"/>
    </source>
</evidence>
<evidence type="ECO:0000256" key="8">
    <source>
        <dbReference type="HAMAP-Rule" id="MF_00972"/>
    </source>
</evidence>
<comment type="function">
    <text evidence="8">Catalyzes the deamination of adenosine to inosine at the wobble position 34 of tRNA(Arg2).</text>
</comment>
<dbReference type="Gene3D" id="3.40.140.10">
    <property type="entry name" value="Cytidine Deaminase, domain 2"/>
    <property type="match status" value="1"/>
</dbReference>
<dbReference type="NCBIfam" id="NF008113">
    <property type="entry name" value="PRK10860.1"/>
    <property type="match status" value="1"/>
</dbReference>
<proteinExistence type="inferred from homology"/>
<dbReference type="PANTHER" id="PTHR11079">
    <property type="entry name" value="CYTOSINE DEAMINASE FAMILY MEMBER"/>
    <property type="match status" value="1"/>
</dbReference>
<dbReference type="InterPro" id="IPR002125">
    <property type="entry name" value="CMP_dCMP_dom"/>
</dbReference>
<keyword evidence="11" id="KW-1185">Reference proteome</keyword>
<dbReference type="OrthoDB" id="9802676at2"/>
<keyword evidence="4 8" id="KW-0479">Metal-binding</keyword>
<dbReference type="PROSITE" id="PS00903">
    <property type="entry name" value="CYT_DCMP_DEAMINASES_1"/>
    <property type="match status" value="1"/>
</dbReference>
<dbReference type="EC" id="3.5.4.33" evidence="8"/>
<feature type="binding site" evidence="8">
    <location>
        <position position="83"/>
    </location>
    <ligand>
        <name>Zn(2+)</name>
        <dbReference type="ChEBI" id="CHEBI:29105"/>
        <note>catalytic</note>
    </ligand>
</feature>